<gene>
    <name evidence="1" type="ORF">CRHIZ90672A_00002003</name>
</gene>
<dbReference type="OrthoDB" id="5141975at2759"/>
<dbReference type="Pfam" id="PF12311">
    <property type="entry name" value="DUF3632"/>
    <property type="match status" value="1"/>
</dbReference>
<dbReference type="EMBL" id="CABFNQ020000730">
    <property type="protein sequence ID" value="CAH0028029.1"/>
    <property type="molecule type" value="Genomic_DNA"/>
</dbReference>
<organism evidence="1 2">
    <name type="scientific">Clonostachys rhizophaga</name>
    <dbReference type="NCBI Taxonomy" id="160324"/>
    <lineage>
        <taxon>Eukaryota</taxon>
        <taxon>Fungi</taxon>
        <taxon>Dikarya</taxon>
        <taxon>Ascomycota</taxon>
        <taxon>Pezizomycotina</taxon>
        <taxon>Sordariomycetes</taxon>
        <taxon>Hypocreomycetidae</taxon>
        <taxon>Hypocreales</taxon>
        <taxon>Bionectriaceae</taxon>
        <taxon>Clonostachys</taxon>
    </lineage>
</organism>
<sequence length="279" mass="31430">MSNGPLNFESLKDEERGLLNEVDLLILAKFEIAISSSLEPNIEEKAIRFVADLILFDAKESESLVPSTWQVLTLVASRTPSSHYGQDVLIRVVNMLEHYGLWTDLPGFGISIRDNWNHSPTFELDAEDDREFTQHEWLNLNSFIARLFNLRGKRFGNFAIWELRNGLEEDASDAGSAAAADARVLVASEWIKQSGVRLWNESVLGTFSTEPEDAAHGSPYRGGSLFLGTRGFNLERWGFWKRRLVELRSGANASVQSVIDEAVQTMSSIEQRNQLSLLR</sequence>
<dbReference type="AlphaFoldDB" id="A0A9N9YTA4"/>
<evidence type="ECO:0000313" key="2">
    <source>
        <dbReference type="Proteomes" id="UP000696573"/>
    </source>
</evidence>
<name>A0A9N9YTA4_9HYPO</name>
<dbReference type="PANTHER" id="PTHR38797:SF4">
    <property type="entry name" value="NUCLEAR PORE COMPLEX PROTEIN NUP85"/>
    <property type="match status" value="1"/>
</dbReference>
<dbReference type="InterPro" id="IPR022085">
    <property type="entry name" value="OpdG"/>
</dbReference>
<proteinExistence type="predicted"/>
<comment type="caution">
    <text evidence="1">The sequence shown here is derived from an EMBL/GenBank/DDBJ whole genome shotgun (WGS) entry which is preliminary data.</text>
</comment>
<reference evidence="1" key="1">
    <citation type="submission" date="2021-10" db="EMBL/GenBank/DDBJ databases">
        <authorList>
            <person name="Piombo E."/>
        </authorList>
    </citation>
    <scope>NUCLEOTIDE SEQUENCE</scope>
</reference>
<evidence type="ECO:0000313" key="1">
    <source>
        <dbReference type="EMBL" id="CAH0028029.1"/>
    </source>
</evidence>
<accession>A0A9N9YTA4</accession>
<dbReference type="Proteomes" id="UP000696573">
    <property type="component" value="Unassembled WGS sequence"/>
</dbReference>
<dbReference type="PANTHER" id="PTHR38797">
    <property type="entry name" value="NUCLEAR PORE COMPLEX PROTEIN NUP85-RELATED"/>
    <property type="match status" value="1"/>
</dbReference>
<keyword evidence="2" id="KW-1185">Reference proteome</keyword>
<dbReference type="InterPro" id="IPR053204">
    <property type="entry name" value="Oxopyrrolidines_Biosynth-assoc"/>
</dbReference>
<protein>
    <submittedName>
        <fullName evidence="1">Uncharacterized protein</fullName>
    </submittedName>
</protein>